<dbReference type="CDD" id="cd18809">
    <property type="entry name" value="SF1_C_RecD"/>
    <property type="match status" value="1"/>
</dbReference>
<dbReference type="Gene3D" id="2.30.30.940">
    <property type="match status" value="1"/>
</dbReference>
<evidence type="ECO:0000256" key="1">
    <source>
        <dbReference type="ARBA" id="ARBA00022741"/>
    </source>
</evidence>
<protein>
    <submittedName>
        <fullName evidence="4">AAA family ATPase</fullName>
    </submittedName>
</protein>
<dbReference type="PANTHER" id="PTHR43788">
    <property type="entry name" value="DNA2/NAM7 HELICASE FAMILY MEMBER"/>
    <property type="match status" value="1"/>
</dbReference>
<dbReference type="RefSeq" id="WP_282217932.1">
    <property type="nucleotide sequence ID" value="NZ_CP118246.1"/>
</dbReference>
<dbReference type="InterPro" id="IPR027785">
    <property type="entry name" value="UvrD-like_helicase_C"/>
</dbReference>
<dbReference type="InterPro" id="IPR027417">
    <property type="entry name" value="P-loop_NTPase"/>
</dbReference>
<reference evidence="4 5" key="1">
    <citation type="submission" date="2023-02" db="EMBL/GenBank/DDBJ databases">
        <title>Devosia algicola sp. nov., isolated from the phycosphere of marine algae.</title>
        <authorList>
            <person name="Kim J.M."/>
            <person name="Lee J.K."/>
            <person name="Choi B.J."/>
            <person name="Bayburt H."/>
            <person name="Jeon C.O."/>
        </authorList>
    </citation>
    <scope>NUCLEOTIDE SEQUENCE [LARGE SCALE GENOMIC DNA]</scope>
    <source>
        <strain evidence="4 5">G20-9</strain>
    </source>
</reference>
<dbReference type="Proteomes" id="UP001220530">
    <property type="component" value="Chromosome"/>
</dbReference>
<dbReference type="Pfam" id="PF13538">
    <property type="entry name" value="UvrD_C_2"/>
    <property type="match status" value="1"/>
</dbReference>
<organism evidence="4 5">
    <name type="scientific">Devosia algicola</name>
    <dbReference type="NCBI Taxonomy" id="3026418"/>
    <lineage>
        <taxon>Bacteria</taxon>
        <taxon>Pseudomonadati</taxon>
        <taxon>Pseudomonadota</taxon>
        <taxon>Alphaproteobacteria</taxon>
        <taxon>Hyphomicrobiales</taxon>
        <taxon>Devosiaceae</taxon>
        <taxon>Devosia</taxon>
    </lineage>
</organism>
<proteinExistence type="predicted"/>
<dbReference type="Gene3D" id="3.40.50.300">
    <property type="entry name" value="P-loop containing nucleotide triphosphate hydrolases"/>
    <property type="match status" value="2"/>
</dbReference>
<keyword evidence="2" id="KW-0067">ATP-binding</keyword>
<dbReference type="InterPro" id="IPR050534">
    <property type="entry name" value="Coronavir_polyprotein_1ab"/>
</dbReference>
<sequence length="362" mass="40817">MVDWSAQQDEALVAVAAWLKDKSGPQVFRLFGWAGTGKSTLAVHLAQDVKSVKYAAFTGKAALVMRKRGCKGAQTIHSLIYSLVSEKEGEPRFVLDPESPAADADLIVIDEVSMVDEQLGRDLLSFDTKVLVLGDPFQLPPVQGAGFFTSDEPDIMLTEIHRQASDNPIIRLSMDIREGGYLERGRYGESLVVAREDVDRGAVLEADQVLVGRNRTRLQYNDRLRELKGLPFHEPVTGDRMVCLRNNPRKKLLNGQIWIVTEVNRKANGKYQLLLADDEGRGEAKVLTHKAFFAGEEDKMAWPERRQYDEFTFGYCLTVHKAQGSQWDSVYLFDESFVFREERARWLYTGITRAAEKITVVS</sequence>
<dbReference type="EMBL" id="CP118246">
    <property type="protein sequence ID" value="WDR01521.1"/>
    <property type="molecule type" value="Genomic_DNA"/>
</dbReference>
<keyword evidence="1" id="KW-0547">Nucleotide-binding</keyword>
<gene>
    <name evidence="4" type="ORF">PSQ19_12035</name>
</gene>
<accession>A0ABY7YJR4</accession>
<keyword evidence="5" id="KW-1185">Reference proteome</keyword>
<name>A0ABY7YJR4_9HYPH</name>
<dbReference type="PANTHER" id="PTHR43788:SF6">
    <property type="entry name" value="DNA HELICASE B"/>
    <property type="match status" value="1"/>
</dbReference>
<evidence type="ECO:0000313" key="4">
    <source>
        <dbReference type="EMBL" id="WDR01521.1"/>
    </source>
</evidence>
<evidence type="ECO:0000259" key="3">
    <source>
        <dbReference type="Pfam" id="PF13538"/>
    </source>
</evidence>
<dbReference type="Pfam" id="PF13604">
    <property type="entry name" value="AAA_30"/>
    <property type="match status" value="1"/>
</dbReference>
<evidence type="ECO:0000313" key="5">
    <source>
        <dbReference type="Proteomes" id="UP001220530"/>
    </source>
</evidence>
<feature type="domain" description="UvrD-like helicase C-terminal" evidence="3">
    <location>
        <begin position="314"/>
        <end position="361"/>
    </location>
</feature>
<dbReference type="SUPFAM" id="SSF52540">
    <property type="entry name" value="P-loop containing nucleoside triphosphate hydrolases"/>
    <property type="match status" value="1"/>
</dbReference>
<evidence type="ECO:0000256" key="2">
    <source>
        <dbReference type="ARBA" id="ARBA00022840"/>
    </source>
</evidence>